<dbReference type="PANTHER" id="PTHR10807">
    <property type="entry name" value="MYOTUBULARIN-RELATED"/>
    <property type="match status" value="1"/>
</dbReference>
<dbReference type="AlphaFoldDB" id="A0A9Q0MN33"/>
<dbReference type="GO" id="GO:0046856">
    <property type="term" value="P:phosphatidylinositol dephosphorylation"/>
    <property type="evidence" value="ECO:0007669"/>
    <property type="project" value="TreeGrafter"/>
</dbReference>
<comment type="caution">
    <text evidence="3">The sequence shown here is derived from an EMBL/GenBank/DDBJ whole genome shotgun (WGS) entry which is preliminary data.</text>
</comment>
<gene>
    <name evidence="3" type="primary">mtmr10-b</name>
    <name evidence="3" type="ORF">Bhyg_13567</name>
</gene>
<dbReference type="SUPFAM" id="SSF50729">
    <property type="entry name" value="PH domain-like"/>
    <property type="match status" value="1"/>
</dbReference>
<reference evidence="3" key="1">
    <citation type="submission" date="2022-07" db="EMBL/GenBank/DDBJ databases">
        <authorList>
            <person name="Trinca V."/>
            <person name="Uliana J.V.C."/>
            <person name="Torres T.T."/>
            <person name="Ward R.J."/>
            <person name="Monesi N."/>
        </authorList>
    </citation>
    <scope>NUCLEOTIDE SEQUENCE</scope>
    <source>
        <strain evidence="3">HSMRA1968</strain>
        <tissue evidence="3">Whole embryos</tissue>
    </source>
</reference>
<dbReference type="Proteomes" id="UP001151699">
    <property type="component" value="Chromosome C"/>
</dbReference>
<dbReference type="InterPro" id="IPR030564">
    <property type="entry name" value="Myotubularin"/>
</dbReference>
<comment type="similarity">
    <text evidence="1">Belongs to the protein-tyrosine phosphatase family. Non-receptor class myotubularin subfamily.</text>
</comment>
<evidence type="ECO:0000259" key="2">
    <source>
        <dbReference type="PROSITE" id="PS51339"/>
    </source>
</evidence>
<dbReference type="OrthoDB" id="271628at2759"/>
<evidence type="ECO:0000313" key="4">
    <source>
        <dbReference type="Proteomes" id="UP001151699"/>
    </source>
</evidence>
<dbReference type="CDD" id="cd14537">
    <property type="entry name" value="PTP-MTMR10-like"/>
    <property type="match status" value="1"/>
</dbReference>
<evidence type="ECO:0000256" key="1">
    <source>
        <dbReference type="ARBA" id="ARBA00007471"/>
    </source>
</evidence>
<dbReference type="Pfam" id="PF12578">
    <property type="entry name" value="3-PAP"/>
    <property type="match status" value="1"/>
</dbReference>
<dbReference type="InterPro" id="IPR011993">
    <property type="entry name" value="PH-like_dom_sf"/>
</dbReference>
<keyword evidence="4" id="KW-1185">Reference proteome</keyword>
<name>A0A9Q0MN33_9DIPT</name>
<dbReference type="PANTHER" id="PTHR10807:SF110">
    <property type="entry name" value="FI17948P1"/>
    <property type="match status" value="1"/>
</dbReference>
<dbReference type="Pfam" id="PF06602">
    <property type="entry name" value="Myotub-related"/>
    <property type="match status" value="1"/>
</dbReference>
<feature type="domain" description="Myotubularin phosphatase" evidence="2">
    <location>
        <begin position="189"/>
        <end position="584"/>
    </location>
</feature>
<organism evidence="3 4">
    <name type="scientific">Pseudolycoriella hygida</name>
    <dbReference type="NCBI Taxonomy" id="35572"/>
    <lineage>
        <taxon>Eukaryota</taxon>
        <taxon>Metazoa</taxon>
        <taxon>Ecdysozoa</taxon>
        <taxon>Arthropoda</taxon>
        <taxon>Hexapoda</taxon>
        <taxon>Insecta</taxon>
        <taxon>Pterygota</taxon>
        <taxon>Neoptera</taxon>
        <taxon>Endopterygota</taxon>
        <taxon>Diptera</taxon>
        <taxon>Nematocera</taxon>
        <taxon>Sciaroidea</taxon>
        <taxon>Sciaridae</taxon>
        <taxon>Pseudolycoriella</taxon>
    </lineage>
</organism>
<dbReference type="InterPro" id="IPR022587">
    <property type="entry name" value="MTMR12-like_C"/>
</dbReference>
<dbReference type="PROSITE" id="PS51339">
    <property type="entry name" value="PPASE_MYOTUBULARIN"/>
    <property type="match status" value="1"/>
</dbReference>
<accession>A0A9Q0MN33</accession>
<evidence type="ECO:0000313" key="3">
    <source>
        <dbReference type="EMBL" id="KAJ6634985.1"/>
    </source>
</evidence>
<dbReference type="SUPFAM" id="SSF52799">
    <property type="entry name" value="(Phosphotyrosine protein) phosphatases II"/>
    <property type="match status" value="1"/>
</dbReference>
<sequence>MAEIKTKSKKNFTSYLDSEALNGSEQAILNPKLLSGELEVARARNVLLFSPTSKIKDDNGIAGVLVVTNFKLSFLSFDGSHTSSIYQENIFLGKNDVTLSNIDYIYQMNDRKKRLVAPNIKILSKLDVLHIICKNFRVLKFGFKRSEVGKGKHIAEALAKFAFPNRHNLLFSYNYKENYYNTLRNISMFNKKMDWSHELLRCGATGWRVLSREREDNIPERTLPMHYVIPKTVTEIEYVKLAESFNRSRAAIWVYSLENASLVRMAELIPTITDTKQENKMLELVRKCDPMMRQPCIMELNKCLPSIQEVQASFLKLRELCTPDCTRQFMVQDVRFYTLLDKSCWLFYVSLCLKYSNDAAMKMRGRETVVLQENEGRDMCCVISSLTQILLDPYYRTLNGLQSLIQKDWVSLGHPFSDRLGHVINSDTTEQSPLFLLFLDCVWQLIQQFPEEFEYSETFLTTIWDSTFLPLFDTFQFNSEHDRQYAHKNEHLILRPVWDWGEQFSDKDIVLFTNPLYKKPAEQSRKSMAFLPPTAIPLPGLHQTGSRITMHVTQMATVTNQLPEDRFLEPKTTIRDLELWTQCYFRWQPLLEIKNGGYPQIDLYNRIILSNISKLQQALQSHDFDDLPTPTNESENVINGVGPMPSISSFFPFSGNDTNSNELADILTLSYDLLTDGSIIDGLSLSQIPD</sequence>
<dbReference type="Gene3D" id="2.30.29.30">
    <property type="entry name" value="Pleckstrin-homology domain (PH domain)/Phosphotyrosine-binding domain (PTB)"/>
    <property type="match status" value="1"/>
</dbReference>
<dbReference type="InterPro" id="IPR010569">
    <property type="entry name" value="Myotubularin-like_Pase_dom"/>
</dbReference>
<dbReference type="GO" id="GO:0016020">
    <property type="term" value="C:membrane"/>
    <property type="evidence" value="ECO:0007669"/>
    <property type="project" value="TreeGrafter"/>
</dbReference>
<dbReference type="EMBL" id="WJQU01000004">
    <property type="protein sequence ID" value="KAJ6634985.1"/>
    <property type="molecule type" value="Genomic_DNA"/>
</dbReference>
<protein>
    <submittedName>
        <fullName evidence="3">Myotubularin-related protein 10-B</fullName>
    </submittedName>
</protein>
<proteinExistence type="inferred from homology"/>
<dbReference type="InterPro" id="IPR029021">
    <property type="entry name" value="Prot-tyrosine_phosphatase-like"/>
</dbReference>
<dbReference type="GO" id="GO:0005737">
    <property type="term" value="C:cytoplasm"/>
    <property type="evidence" value="ECO:0007669"/>
    <property type="project" value="TreeGrafter"/>
</dbReference>